<comment type="caution">
    <text evidence="2">The sequence shown here is derived from an EMBL/GenBank/DDBJ whole genome shotgun (WGS) entry which is preliminary data.</text>
</comment>
<evidence type="ECO:0000313" key="2">
    <source>
        <dbReference type="EMBL" id="GAA4835641.1"/>
    </source>
</evidence>
<dbReference type="Proteomes" id="UP001501752">
    <property type="component" value="Unassembled WGS sequence"/>
</dbReference>
<dbReference type="EMBL" id="BAABIS010000001">
    <property type="protein sequence ID" value="GAA4835641.1"/>
    <property type="molecule type" value="Genomic_DNA"/>
</dbReference>
<feature type="domain" description="N-acetyltransferase" evidence="1">
    <location>
        <begin position="42"/>
        <end position="214"/>
    </location>
</feature>
<evidence type="ECO:0000313" key="3">
    <source>
        <dbReference type="Proteomes" id="UP001501752"/>
    </source>
</evidence>
<gene>
    <name evidence="2" type="ORF">GCM10023235_07990</name>
</gene>
<dbReference type="SUPFAM" id="SSF55729">
    <property type="entry name" value="Acyl-CoA N-acyltransferases (Nat)"/>
    <property type="match status" value="1"/>
</dbReference>
<evidence type="ECO:0000259" key="1">
    <source>
        <dbReference type="PROSITE" id="PS51186"/>
    </source>
</evidence>
<name>A0ABP9D989_9ACTN</name>
<keyword evidence="3" id="KW-1185">Reference proteome</keyword>
<dbReference type="Pfam" id="PF13302">
    <property type="entry name" value="Acetyltransf_3"/>
    <property type="match status" value="1"/>
</dbReference>
<accession>A0ABP9D989</accession>
<protein>
    <submittedName>
        <fullName evidence="2">GNAT family N-acetyltransferase</fullName>
    </submittedName>
</protein>
<proteinExistence type="predicted"/>
<dbReference type="Gene3D" id="3.40.630.30">
    <property type="match status" value="1"/>
</dbReference>
<dbReference type="PANTHER" id="PTHR43441:SF10">
    <property type="entry name" value="ACETYLTRANSFERASE"/>
    <property type="match status" value="1"/>
</dbReference>
<dbReference type="InterPro" id="IPR016181">
    <property type="entry name" value="Acyl_CoA_acyltransferase"/>
</dbReference>
<dbReference type="PROSITE" id="PS51186">
    <property type="entry name" value="GNAT"/>
    <property type="match status" value="1"/>
</dbReference>
<dbReference type="InterPro" id="IPR000182">
    <property type="entry name" value="GNAT_dom"/>
</dbReference>
<organism evidence="2 3">
    <name type="scientific">Kitasatospora terrestris</name>
    <dbReference type="NCBI Taxonomy" id="258051"/>
    <lineage>
        <taxon>Bacteria</taxon>
        <taxon>Bacillati</taxon>
        <taxon>Actinomycetota</taxon>
        <taxon>Actinomycetes</taxon>
        <taxon>Kitasatosporales</taxon>
        <taxon>Streptomycetaceae</taxon>
        <taxon>Kitasatospora</taxon>
    </lineage>
</organism>
<dbReference type="PANTHER" id="PTHR43441">
    <property type="entry name" value="RIBOSOMAL-PROTEIN-SERINE ACETYLTRANSFERASE"/>
    <property type="match status" value="1"/>
</dbReference>
<dbReference type="InterPro" id="IPR051908">
    <property type="entry name" value="Ribosomal_N-acetyltransferase"/>
</dbReference>
<reference evidence="3" key="1">
    <citation type="journal article" date="2019" name="Int. J. Syst. Evol. Microbiol.">
        <title>The Global Catalogue of Microorganisms (GCM) 10K type strain sequencing project: providing services to taxonomists for standard genome sequencing and annotation.</title>
        <authorList>
            <consortium name="The Broad Institute Genomics Platform"/>
            <consortium name="The Broad Institute Genome Sequencing Center for Infectious Disease"/>
            <person name="Wu L."/>
            <person name="Ma J."/>
        </authorList>
    </citation>
    <scope>NUCLEOTIDE SEQUENCE [LARGE SCALE GENOMIC DNA]</scope>
    <source>
        <strain evidence="3">JCM 13006</strain>
    </source>
</reference>
<sequence>MDRATAARAGSVGAGGSPLAYDRLMHNTVVLHAAALPAAPALLLRPWGTEDVPALVEVFQDPVLRRWTNSVVEDDDDAMRWVQTEQRGWATGGRFGFAVLETQPGTPHGQLVGNVVLKEAAPGKPSAEVGYWTAAHARGKGVAPRALEALTGWAFGTLGPDGLTRLELLHQVDNPASCRVAEKSRYAFDRVLAAAPPAFPRDGHLHVRRRDTVE</sequence>